<dbReference type="Pfam" id="PF17866">
    <property type="entry name" value="AAA_lid_6"/>
    <property type="match status" value="1"/>
</dbReference>
<dbReference type="EMBL" id="JBHMAS010000108">
    <property type="protein sequence ID" value="MFB9785343.1"/>
    <property type="molecule type" value="Genomic_DNA"/>
</dbReference>
<dbReference type="SMART" id="SM00382">
    <property type="entry name" value="AAA"/>
    <property type="match status" value="1"/>
</dbReference>
<keyword evidence="3" id="KW-0067">ATP-binding</keyword>
<comment type="similarity">
    <text evidence="1">Belongs to the CbxX/CfxQ family.</text>
</comment>
<dbReference type="PRINTS" id="PR00819">
    <property type="entry name" value="CBXCFQXSUPER"/>
</dbReference>
<evidence type="ECO:0000256" key="2">
    <source>
        <dbReference type="ARBA" id="ARBA00022741"/>
    </source>
</evidence>
<dbReference type="InterPro" id="IPR003593">
    <property type="entry name" value="AAA+_ATPase"/>
</dbReference>
<accession>A0ABV5XTA2</accession>
<dbReference type="InterPro" id="IPR041627">
    <property type="entry name" value="AAA_lid_6"/>
</dbReference>
<dbReference type="InterPro" id="IPR050773">
    <property type="entry name" value="CbxX/CfxQ_RuBisCO_ESX"/>
</dbReference>
<dbReference type="Pfam" id="PF00004">
    <property type="entry name" value="AAA"/>
    <property type="match status" value="1"/>
</dbReference>
<feature type="domain" description="AAA+ ATPase" evidence="4">
    <location>
        <begin position="370"/>
        <end position="550"/>
    </location>
</feature>
<sequence>MNTTMDEKQLVETHYQALRFLFEGNSTAAREHFVYAISEKTLECDTFRGLAACSTGRIATDEQIQAIYLTRKSFGDLTYKAFQHESREYNVQLRERKFTTPEPECIYQTKFFGVDIPIHFVDNLCAAAAASYMNGGLYDRALKALDGAGDKPSVHLMRAALYYRTSRWMDLIAAIEPLRNAAIVDEYGATAVDPQGAAVPNVLFHELAYLLLHTAQTHLGNSDNSKEVFDTLTKSRFTAVSGEAHRMLGMIARTNGDEKTAQQHFAMGVALSRSDELLRVQGDRTEYLRITNADLISRRESYWDVSTEPSLEMEQRTELDTHRSDLLAKGKAELARQIGMANVKAQIATLENTLRINEEFKKRNLAVAERTNHLMFVGPPGTGKTTIARVVTDIFGGTGVCRLPKIVEVSRQDLVAEYRGQSGPKTQAMIDKALGGVLFIDEAYNLVQSTGDGQMDALGQEAVDALLKAMEDNRDDLVVIIAGYEKELKQFLSTNDGLTSRFNTTITFETYSPEEIADIAEVIATGRSLILDAAAKASIVDAVRDMVGVTDDKRKKLIDKAGNGRFARNIIEKAEGYKNSRFFGAQELGRLSSEEMQTLIASDVESAIAEIRKNLR</sequence>
<evidence type="ECO:0000313" key="6">
    <source>
        <dbReference type="Proteomes" id="UP001589587"/>
    </source>
</evidence>
<dbReference type="InterPro" id="IPR049078">
    <property type="entry name" value="T7SS_EccA1-like_N"/>
</dbReference>
<dbReference type="Pfam" id="PF21545">
    <property type="entry name" value="T7SS_EccA1_N"/>
    <property type="match status" value="1"/>
</dbReference>
<name>A0ABV5XTA2_9NOCA</name>
<evidence type="ECO:0000259" key="4">
    <source>
        <dbReference type="SMART" id="SM00382"/>
    </source>
</evidence>
<dbReference type="InterPro" id="IPR027417">
    <property type="entry name" value="P-loop_NTPase"/>
</dbReference>
<protein>
    <submittedName>
        <fullName evidence="5">AAA family ATPase</fullName>
    </submittedName>
</protein>
<dbReference type="Proteomes" id="UP001589587">
    <property type="component" value="Unassembled WGS sequence"/>
</dbReference>
<organism evidence="5 6">
    <name type="scientific">Rhodococcus baikonurensis</name>
    <dbReference type="NCBI Taxonomy" id="172041"/>
    <lineage>
        <taxon>Bacteria</taxon>
        <taxon>Bacillati</taxon>
        <taxon>Actinomycetota</taxon>
        <taxon>Actinomycetes</taxon>
        <taxon>Mycobacteriales</taxon>
        <taxon>Nocardiaceae</taxon>
        <taxon>Rhodococcus</taxon>
        <taxon>Rhodococcus erythropolis group</taxon>
    </lineage>
</organism>
<keyword evidence="6" id="KW-1185">Reference proteome</keyword>
<reference evidence="5 6" key="1">
    <citation type="submission" date="2024-09" db="EMBL/GenBank/DDBJ databases">
        <authorList>
            <person name="Sun Q."/>
            <person name="Mori K."/>
        </authorList>
    </citation>
    <scope>NUCLEOTIDE SEQUENCE [LARGE SCALE GENOMIC DNA]</scope>
    <source>
        <strain evidence="5 6">JCM 11411</strain>
    </source>
</reference>
<dbReference type="Gene3D" id="1.10.8.60">
    <property type="match status" value="1"/>
</dbReference>
<dbReference type="PANTHER" id="PTHR43392:SF2">
    <property type="entry name" value="AAA-TYPE ATPASE FAMILY PROTEIN _ ANKYRIN REPEAT FAMILY PROTEIN"/>
    <property type="match status" value="1"/>
</dbReference>
<dbReference type="SUPFAM" id="SSF52540">
    <property type="entry name" value="P-loop containing nucleoside triphosphate hydrolases"/>
    <property type="match status" value="1"/>
</dbReference>
<dbReference type="Gene3D" id="1.25.40.10">
    <property type="entry name" value="Tetratricopeptide repeat domain"/>
    <property type="match status" value="1"/>
</dbReference>
<gene>
    <name evidence="5" type="ORF">ACFFQ6_37200</name>
</gene>
<comment type="caution">
    <text evidence="5">The sequence shown here is derived from an EMBL/GenBank/DDBJ whole genome shotgun (WGS) entry which is preliminary data.</text>
</comment>
<evidence type="ECO:0000256" key="3">
    <source>
        <dbReference type="ARBA" id="ARBA00022840"/>
    </source>
</evidence>
<dbReference type="InterPro" id="IPR003959">
    <property type="entry name" value="ATPase_AAA_core"/>
</dbReference>
<dbReference type="InterPro" id="IPR011990">
    <property type="entry name" value="TPR-like_helical_dom_sf"/>
</dbReference>
<dbReference type="Gene3D" id="3.40.50.300">
    <property type="entry name" value="P-loop containing nucleotide triphosphate hydrolases"/>
    <property type="match status" value="1"/>
</dbReference>
<evidence type="ECO:0000313" key="5">
    <source>
        <dbReference type="EMBL" id="MFB9785343.1"/>
    </source>
</evidence>
<evidence type="ECO:0000256" key="1">
    <source>
        <dbReference type="ARBA" id="ARBA00010378"/>
    </source>
</evidence>
<proteinExistence type="inferred from homology"/>
<dbReference type="CDD" id="cd00009">
    <property type="entry name" value="AAA"/>
    <property type="match status" value="1"/>
</dbReference>
<keyword evidence="2" id="KW-0547">Nucleotide-binding</keyword>
<dbReference type="InterPro" id="IPR000641">
    <property type="entry name" value="CbxX/CfxQ"/>
</dbReference>
<dbReference type="PANTHER" id="PTHR43392">
    <property type="entry name" value="AAA-TYPE ATPASE FAMILY PROTEIN / ANKYRIN REPEAT FAMILY PROTEIN"/>
    <property type="match status" value="1"/>
</dbReference>